<keyword evidence="7" id="KW-0067">ATP-binding</keyword>
<evidence type="ECO:0000256" key="8">
    <source>
        <dbReference type="ARBA" id="ARBA00022842"/>
    </source>
</evidence>
<evidence type="ECO:0000256" key="3">
    <source>
        <dbReference type="ARBA" id="ARBA00012665"/>
    </source>
</evidence>
<dbReference type="GO" id="GO:0005524">
    <property type="term" value="F:ATP binding"/>
    <property type="evidence" value="ECO:0007669"/>
    <property type="project" value="UniProtKB-KW"/>
</dbReference>
<comment type="cofactor">
    <cofactor evidence="1">
        <name>Mg(2+)</name>
        <dbReference type="ChEBI" id="CHEBI:18420"/>
    </cofactor>
</comment>
<comment type="similarity">
    <text evidence="2">Belongs to the IPP transferase family.</text>
</comment>
<keyword evidence="5" id="KW-0819">tRNA processing</keyword>
<proteinExistence type="inferred from homology"/>
<feature type="non-terminal residue" evidence="10">
    <location>
        <position position="1"/>
    </location>
</feature>
<reference evidence="10" key="1">
    <citation type="journal article" date="2014" name="Front. Microbiol.">
        <title>High frequency of phylogenetically diverse reductive dehalogenase-homologous genes in deep subseafloor sedimentary metagenomes.</title>
        <authorList>
            <person name="Kawai M."/>
            <person name="Futagami T."/>
            <person name="Toyoda A."/>
            <person name="Takaki Y."/>
            <person name="Nishi S."/>
            <person name="Hori S."/>
            <person name="Arai W."/>
            <person name="Tsubouchi T."/>
            <person name="Morono Y."/>
            <person name="Uchiyama I."/>
            <person name="Ito T."/>
            <person name="Fujiyama A."/>
            <person name="Inagaki F."/>
            <person name="Takami H."/>
        </authorList>
    </citation>
    <scope>NUCLEOTIDE SEQUENCE</scope>
    <source>
        <strain evidence="10">Expedition CK06-06</strain>
    </source>
</reference>
<gene>
    <name evidence="10" type="ORF">S06H3_61418</name>
</gene>
<keyword evidence="6" id="KW-0547">Nucleotide-binding</keyword>
<evidence type="ECO:0000256" key="4">
    <source>
        <dbReference type="ARBA" id="ARBA00022679"/>
    </source>
</evidence>
<dbReference type="EMBL" id="BARV01040273">
    <property type="protein sequence ID" value="GAI52422.1"/>
    <property type="molecule type" value="Genomic_DNA"/>
</dbReference>
<name>X1P7X5_9ZZZZ</name>
<keyword evidence="4" id="KW-0808">Transferase</keyword>
<evidence type="ECO:0000256" key="6">
    <source>
        <dbReference type="ARBA" id="ARBA00022741"/>
    </source>
</evidence>
<comment type="caution">
    <text evidence="10">The sequence shown here is derived from an EMBL/GenBank/DDBJ whole genome shotgun (WGS) entry which is preliminary data.</text>
</comment>
<protein>
    <recommendedName>
        <fullName evidence="3">tRNA dimethylallyltransferase</fullName>
        <ecNumber evidence="3">2.5.1.75</ecNumber>
    </recommendedName>
</protein>
<evidence type="ECO:0000256" key="9">
    <source>
        <dbReference type="ARBA" id="ARBA00049563"/>
    </source>
</evidence>
<dbReference type="InterPro" id="IPR027417">
    <property type="entry name" value="P-loop_NTPase"/>
</dbReference>
<dbReference type="Pfam" id="PF01715">
    <property type="entry name" value="IPPT"/>
    <property type="match status" value="1"/>
</dbReference>
<keyword evidence="8" id="KW-0460">Magnesium</keyword>
<evidence type="ECO:0000313" key="10">
    <source>
        <dbReference type="EMBL" id="GAI52422.1"/>
    </source>
</evidence>
<sequence length="170" mass="19801">LIDIKYPDEEFSAGEFQLRAIKAIERIFKKGKLPILIGGTALYIRTITDGICPIPSRNDKVRKHLSQLAKKYGRSYLYKRLGKIDKQACEKIHPNNLKRIIRALEIYSLTKIPFSAWQNRRCSFPYPIITFGLDWERNLVYERIGRRVDEMVKEGLVGEVKRLLTKGYSN</sequence>
<feature type="non-terminal residue" evidence="10">
    <location>
        <position position="170"/>
    </location>
</feature>
<dbReference type="EC" id="2.5.1.75" evidence="3"/>
<dbReference type="InterPro" id="IPR018022">
    <property type="entry name" value="IPT"/>
</dbReference>
<dbReference type="NCBIfam" id="TIGR00174">
    <property type="entry name" value="miaA"/>
    <property type="match status" value="1"/>
</dbReference>
<comment type="catalytic activity">
    <reaction evidence="9">
        <text>adenosine(37) in tRNA + dimethylallyl diphosphate = N(6)-dimethylallyladenosine(37) in tRNA + diphosphate</text>
        <dbReference type="Rhea" id="RHEA:26482"/>
        <dbReference type="Rhea" id="RHEA-COMP:10162"/>
        <dbReference type="Rhea" id="RHEA-COMP:10375"/>
        <dbReference type="ChEBI" id="CHEBI:33019"/>
        <dbReference type="ChEBI" id="CHEBI:57623"/>
        <dbReference type="ChEBI" id="CHEBI:74411"/>
        <dbReference type="ChEBI" id="CHEBI:74415"/>
        <dbReference type="EC" id="2.5.1.75"/>
    </reaction>
</comment>
<dbReference type="GO" id="GO:0052381">
    <property type="term" value="F:tRNA dimethylallyltransferase activity"/>
    <property type="evidence" value="ECO:0007669"/>
    <property type="project" value="UniProtKB-EC"/>
</dbReference>
<dbReference type="Gene3D" id="3.40.50.300">
    <property type="entry name" value="P-loop containing nucleotide triphosphate hydrolases"/>
    <property type="match status" value="1"/>
</dbReference>
<dbReference type="GO" id="GO:0006400">
    <property type="term" value="P:tRNA modification"/>
    <property type="evidence" value="ECO:0007669"/>
    <property type="project" value="TreeGrafter"/>
</dbReference>
<dbReference type="PANTHER" id="PTHR11088:SF60">
    <property type="entry name" value="TRNA DIMETHYLALLYLTRANSFERASE"/>
    <property type="match status" value="1"/>
</dbReference>
<dbReference type="SUPFAM" id="SSF52540">
    <property type="entry name" value="P-loop containing nucleoside triphosphate hydrolases"/>
    <property type="match status" value="1"/>
</dbReference>
<dbReference type="AlphaFoldDB" id="X1P7X5"/>
<accession>X1P7X5</accession>
<evidence type="ECO:0000256" key="5">
    <source>
        <dbReference type="ARBA" id="ARBA00022694"/>
    </source>
</evidence>
<evidence type="ECO:0000256" key="2">
    <source>
        <dbReference type="ARBA" id="ARBA00005842"/>
    </source>
</evidence>
<dbReference type="InterPro" id="IPR039657">
    <property type="entry name" value="Dimethylallyltransferase"/>
</dbReference>
<evidence type="ECO:0000256" key="7">
    <source>
        <dbReference type="ARBA" id="ARBA00022840"/>
    </source>
</evidence>
<dbReference type="PANTHER" id="PTHR11088">
    <property type="entry name" value="TRNA DIMETHYLALLYLTRANSFERASE"/>
    <property type="match status" value="1"/>
</dbReference>
<organism evidence="10">
    <name type="scientific">marine sediment metagenome</name>
    <dbReference type="NCBI Taxonomy" id="412755"/>
    <lineage>
        <taxon>unclassified sequences</taxon>
        <taxon>metagenomes</taxon>
        <taxon>ecological metagenomes</taxon>
    </lineage>
</organism>
<evidence type="ECO:0000256" key="1">
    <source>
        <dbReference type="ARBA" id="ARBA00001946"/>
    </source>
</evidence>
<dbReference type="Gene3D" id="1.10.20.140">
    <property type="match status" value="1"/>
</dbReference>